<organism evidence="1 2">
    <name type="scientific">Stephania cephalantha</name>
    <dbReference type="NCBI Taxonomy" id="152367"/>
    <lineage>
        <taxon>Eukaryota</taxon>
        <taxon>Viridiplantae</taxon>
        <taxon>Streptophyta</taxon>
        <taxon>Embryophyta</taxon>
        <taxon>Tracheophyta</taxon>
        <taxon>Spermatophyta</taxon>
        <taxon>Magnoliopsida</taxon>
        <taxon>Ranunculales</taxon>
        <taxon>Menispermaceae</taxon>
        <taxon>Menispermoideae</taxon>
        <taxon>Cissampelideae</taxon>
        <taxon>Stephania</taxon>
    </lineage>
</organism>
<dbReference type="Proteomes" id="UP001419268">
    <property type="component" value="Unassembled WGS sequence"/>
</dbReference>
<keyword evidence="2" id="KW-1185">Reference proteome</keyword>
<comment type="caution">
    <text evidence="1">The sequence shown here is derived from an EMBL/GenBank/DDBJ whole genome shotgun (WGS) entry which is preliminary data.</text>
</comment>
<evidence type="ECO:0000313" key="1">
    <source>
        <dbReference type="EMBL" id="KAK9148800.1"/>
    </source>
</evidence>
<name>A0AAP0KCR8_9MAGN</name>
<dbReference type="EMBL" id="JBBNAG010000003">
    <property type="protein sequence ID" value="KAK9148800.1"/>
    <property type="molecule type" value="Genomic_DNA"/>
</dbReference>
<accession>A0AAP0KCR8</accession>
<sequence>MGKVVDCVTLSQNEAIKLVSNSFGVGEAEANKQLNKDLKVKEAWLKSTWGHKPTLSKKGKQKKAVVVYPNVECTA</sequence>
<dbReference type="AlphaFoldDB" id="A0AAP0KCR8"/>
<gene>
    <name evidence="1" type="ORF">Scep_007557</name>
</gene>
<protein>
    <submittedName>
        <fullName evidence="1">Uncharacterized protein</fullName>
    </submittedName>
</protein>
<evidence type="ECO:0000313" key="2">
    <source>
        <dbReference type="Proteomes" id="UP001419268"/>
    </source>
</evidence>
<proteinExistence type="predicted"/>
<reference evidence="1 2" key="1">
    <citation type="submission" date="2024-01" db="EMBL/GenBank/DDBJ databases">
        <title>Genome assemblies of Stephania.</title>
        <authorList>
            <person name="Yang L."/>
        </authorList>
    </citation>
    <scope>NUCLEOTIDE SEQUENCE [LARGE SCALE GENOMIC DNA]</scope>
    <source>
        <strain evidence="1">JXDWG</strain>
        <tissue evidence="1">Leaf</tissue>
    </source>
</reference>